<accession>A0A1Y5TJN3</accession>
<dbReference type="Pfam" id="PF00561">
    <property type="entry name" value="Abhydrolase_1"/>
    <property type="match status" value="1"/>
</dbReference>
<dbReference type="FunCoup" id="A0A1Y5TJN3">
    <property type="interactions" value="46"/>
</dbReference>
<dbReference type="InterPro" id="IPR050471">
    <property type="entry name" value="AB_hydrolase"/>
</dbReference>
<dbReference type="EC" id="3.1.1.24" evidence="2"/>
<dbReference type="PRINTS" id="PR00111">
    <property type="entry name" value="ABHYDROLASE"/>
</dbReference>
<organism evidence="2 3">
    <name type="scientific">Oceanibacterium hippocampi</name>
    <dbReference type="NCBI Taxonomy" id="745714"/>
    <lineage>
        <taxon>Bacteria</taxon>
        <taxon>Pseudomonadati</taxon>
        <taxon>Pseudomonadota</taxon>
        <taxon>Alphaproteobacteria</taxon>
        <taxon>Sneathiellales</taxon>
        <taxon>Sneathiellaceae</taxon>
        <taxon>Oceanibacterium</taxon>
    </lineage>
</organism>
<protein>
    <submittedName>
        <fullName evidence="2">3-oxoadipate enol-lactonase 2</fullName>
        <ecNumber evidence="2">3.1.1.24</ecNumber>
    </submittedName>
</protein>
<sequence length="270" mass="28377">MSEAHPRKTVAVGDLALSYREAGTGPALVLLHGIGSNSGSWIHQLAALGADHRVIAWDAPGYGRSDPLANARPAPADYADHLAAALDALGIATADVVGHSFGALVAAAFARRHPARIGRLVLSHPAVGFGAAADAPLPEGAAARVRDLETLGPKGLAEKRAARTCGPHAAPEVIDLTRRVMGEIRPEGYRAANHLLARGDLLADLAGLDLPIRVMAGTADPITPEARCRDVAARLPGADYVDLGEVGHPSYAEVPERYNEALRRFLRRNR</sequence>
<dbReference type="InParanoid" id="A0A1Y5TJN3"/>
<keyword evidence="3" id="KW-1185">Reference proteome</keyword>
<reference evidence="2 3" key="1">
    <citation type="submission" date="2017-03" db="EMBL/GenBank/DDBJ databases">
        <authorList>
            <person name="Afonso C.L."/>
            <person name="Miller P.J."/>
            <person name="Scott M.A."/>
            <person name="Spackman E."/>
            <person name="Goraichik I."/>
            <person name="Dimitrov K.M."/>
            <person name="Suarez D.L."/>
            <person name="Swayne D.E."/>
        </authorList>
    </citation>
    <scope>NUCLEOTIDE SEQUENCE [LARGE SCALE GENOMIC DNA]</scope>
    <source>
        <strain evidence="2 3">CECT 7691</strain>
    </source>
</reference>
<dbReference type="InterPro" id="IPR000073">
    <property type="entry name" value="AB_hydrolase_1"/>
</dbReference>
<dbReference type="EMBL" id="FWFR01000002">
    <property type="protein sequence ID" value="SLN63505.1"/>
    <property type="molecule type" value="Genomic_DNA"/>
</dbReference>
<evidence type="ECO:0000259" key="1">
    <source>
        <dbReference type="Pfam" id="PF00561"/>
    </source>
</evidence>
<dbReference type="SUPFAM" id="SSF53474">
    <property type="entry name" value="alpha/beta-Hydrolases"/>
    <property type="match status" value="1"/>
</dbReference>
<dbReference type="PANTHER" id="PTHR43433:SF1">
    <property type="entry name" value="BLL5160 PROTEIN"/>
    <property type="match status" value="1"/>
</dbReference>
<dbReference type="Gene3D" id="3.40.50.1820">
    <property type="entry name" value="alpha/beta hydrolase"/>
    <property type="match status" value="1"/>
</dbReference>
<gene>
    <name evidence="2" type="primary">catD_1</name>
    <name evidence="2" type="ORF">OCH7691_02848</name>
</gene>
<dbReference type="Proteomes" id="UP000193200">
    <property type="component" value="Unassembled WGS sequence"/>
</dbReference>
<feature type="domain" description="AB hydrolase-1" evidence="1">
    <location>
        <begin position="26"/>
        <end position="252"/>
    </location>
</feature>
<dbReference type="AlphaFoldDB" id="A0A1Y5TJN3"/>
<dbReference type="GO" id="GO:0047570">
    <property type="term" value="F:3-oxoadipate enol-lactonase activity"/>
    <property type="evidence" value="ECO:0007669"/>
    <property type="project" value="UniProtKB-EC"/>
</dbReference>
<dbReference type="InterPro" id="IPR029058">
    <property type="entry name" value="AB_hydrolase_fold"/>
</dbReference>
<dbReference type="RefSeq" id="WP_176245058.1">
    <property type="nucleotide sequence ID" value="NZ_FWFR01000002.1"/>
</dbReference>
<proteinExistence type="predicted"/>
<evidence type="ECO:0000313" key="2">
    <source>
        <dbReference type="EMBL" id="SLN63505.1"/>
    </source>
</evidence>
<evidence type="ECO:0000313" key="3">
    <source>
        <dbReference type="Proteomes" id="UP000193200"/>
    </source>
</evidence>
<dbReference type="PANTHER" id="PTHR43433">
    <property type="entry name" value="HYDROLASE, ALPHA/BETA FOLD FAMILY PROTEIN"/>
    <property type="match status" value="1"/>
</dbReference>
<name>A0A1Y5TJN3_9PROT</name>
<keyword evidence="2" id="KW-0378">Hydrolase</keyword>